<reference evidence="4" key="2">
    <citation type="submission" date="2016-03" db="EMBL/GenBank/DDBJ databases">
        <title>Full-length assembly of Arabidopsis thaliana Ler reveals the complement of translocations and inversions.</title>
        <authorList>
            <person name="Zapata L."/>
            <person name="Schneeberger K."/>
            <person name="Ossowski S."/>
        </authorList>
    </citation>
    <scope>NUCLEOTIDE SEQUENCE [LARGE SCALE GENOMIC DNA]</scope>
    <source>
        <tissue evidence="4">Leaf</tissue>
    </source>
</reference>
<dbReference type="Araport" id="AT4G36530"/>
<dbReference type="Proteomes" id="UP000078284">
    <property type="component" value="Chromosome 4"/>
</dbReference>
<dbReference type="ExpressionAtlas" id="A0A178V1E7">
    <property type="expression patterns" value="baseline and differential"/>
</dbReference>
<dbReference type="PRINTS" id="PR00412">
    <property type="entry name" value="EPOXHYDRLASE"/>
</dbReference>
<name>A0A178V1E7_ARATH</name>
<evidence type="ECO:0000313" key="6">
    <source>
        <dbReference type="Proteomes" id="UP000078284"/>
    </source>
</evidence>
<gene>
    <name evidence="2" type="ordered locus">At4g36530</name>
    <name evidence="4" type="ordered locus">AXX17_At4g41620</name>
    <name evidence="5" type="ORF">AN1_LOCUS20499</name>
    <name evidence="3" type="ORF">AT9943_LOCUS17679</name>
</gene>
<dbReference type="InterPro" id="IPR000073">
    <property type="entry name" value="AB_hydrolase_1"/>
</dbReference>
<dbReference type="PANTHER" id="PTHR46438:SF2">
    <property type="entry name" value="ALPHA_BETA-HYDROLASES SUPERFAMILY PROTEIN"/>
    <property type="match status" value="1"/>
</dbReference>
<dbReference type="EMBL" id="LUHQ01000004">
    <property type="protein sequence ID" value="OAO99510.1"/>
    <property type="molecule type" value="Genomic_DNA"/>
</dbReference>
<sequence>MSASCALTPSVRTELFSSSSSKRSIFPARICRPRNKCEISRRDFAIRGGIVASGVSVMDTSSASSQSVQGSERLAFKPEGYNFWEWRGHKIHYVVQGEGSPLVLIHGFGASVFHWRYNIPELAKKYKVYALDLLGFGWSDKALIEYDAMVWTDQVIDFMKEVVKEPAVVVGNSLGGFTALSVAVGLPEQVTGVALLNSAGQFAAESRKREEADETVITKFIVKPLKEIFQRVVLGFLFWQAKQPSRIESVLKSVYIDSTNVDDYLVESISKPATDPNAGEVYYRLMTRFLTNQSRYTLDSVLSKMTCPLLLVWGDLDPWVGPAKAEKIKAFYSNSSLVHLQAGHCPHDEVPEAVNKALLDWLSINIASKPASPIVLET</sequence>
<reference evidence="6" key="1">
    <citation type="journal article" date="2016" name="Proc. Natl. Acad. Sci. U.S.A.">
        <title>Chromosome-level assembly of Arabidopsis thaliana Ler reveals the extent of translocation and inversion polymorphisms.</title>
        <authorList>
            <person name="Zapata L."/>
            <person name="Ding J."/>
            <person name="Willing E.M."/>
            <person name="Hartwig B."/>
            <person name="Bezdan D."/>
            <person name="Jiao W.B."/>
            <person name="Patel V."/>
            <person name="Velikkakam James G."/>
            <person name="Koornneef M."/>
            <person name="Ossowski S."/>
            <person name="Schneeberger K."/>
        </authorList>
    </citation>
    <scope>NUCLEOTIDE SEQUENCE [LARGE SCALE GENOMIC DNA]</scope>
    <source>
        <strain evidence="6">cv. Landsberg erecta</strain>
    </source>
</reference>
<dbReference type="SUPFAM" id="SSF53474">
    <property type="entry name" value="alpha/beta-Hydrolases"/>
    <property type="match status" value="1"/>
</dbReference>
<dbReference type="PANTHER" id="PTHR46438">
    <property type="entry name" value="ALPHA/BETA-HYDROLASES SUPERFAMILY PROTEIN"/>
    <property type="match status" value="1"/>
</dbReference>
<dbReference type="KEGG" id="ath:AT4G36530"/>
<dbReference type="SMR" id="A0A178V1E7"/>
<dbReference type="EMBL" id="CACRSJ010000109">
    <property type="protein sequence ID" value="VYS65090.1"/>
    <property type="molecule type" value="Genomic_DNA"/>
</dbReference>
<organism evidence="4 6">
    <name type="scientific">Arabidopsis thaliana</name>
    <name type="common">Mouse-ear cress</name>
    <dbReference type="NCBI Taxonomy" id="3702"/>
    <lineage>
        <taxon>Eukaryota</taxon>
        <taxon>Viridiplantae</taxon>
        <taxon>Streptophyta</taxon>
        <taxon>Embryophyta</taxon>
        <taxon>Tracheophyta</taxon>
        <taxon>Spermatophyta</taxon>
        <taxon>Magnoliopsida</taxon>
        <taxon>eudicotyledons</taxon>
        <taxon>Gunneridae</taxon>
        <taxon>Pentapetalae</taxon>
        <taxon>rosids</taxon>
        <taxon>malvids</taxon>
        <taxon>Brassicales</taxon>
        <taxon>Brassicaceae</taxon>
        <taxon>Camelineae</taxon>
        <taxon>Arabidopsis</taxon>
    </lineage>
</organism>
<evidence type="ECO:0000313" key="3">
    <source>
        <dbReference type="EMBL" id="CAD5330124.1"/>
    </source>
</evidence>
<dbReference type="PRINTS" id="PR00111">
    <property type="entry name" value="ABHYDROLASE"/>
</dbReference>
<dbReference type="InterPro" id="IPR000639">
    <property type="entry name" value="Epox_hydrolase-like"/>
</dbReference>
<reference evidence="5 7" key="3">
    <citation type="submission" date="2019-11" db="EMBL/GenBank/DDBJ databases">
        <authorList>
            <person name="Jiao W.-B."/>
            <person name="Schneeberger K."/>
        </authorList>
    </citation>
    <scope>NUCLEOTIDE SEQUENCE [LARGE SCALE GENOMIC DNA]</scope>
    <source>
        <strain evidence="7">cv. An-1</strain>
    </source>
</reference>
<feature type="domain" description="AB hydrolase-1" evidence="1">
    <location>
        <begin position="102"/>
        <end position="356"/>
    </location>
</feature>
<evidence type="ECO:0000313" key="4">
    <source>
        <dbReference type="EMBL" id="OAO99510.1"/>
    </source>
</evidence>
<dbReference type="InterPro" id="IPR029058">
    <property type="entry name" value="AB_hydrolase_fold"/>
</dbReference>
<accession>A0A178V1E7</accession>
<evidence type="ECO:0000313" key="7">
    <source>
        <dbReference type="Proteomes" id="UP000426265"/>
    </source>
</evidence>
<dbReference type="FunFam" id="3.40.50.1820:FF:000150">
    <property type="entry name" value="Alpha/beta fold hydrolase"/>
    <property type="match status" value="1"/>
</dbReference>
<dbReference type="AlphaFoldDB" id="A0A178V1E7"/>
<dbReference type="Proteomes" id="UP000426265">
    <property type="component" value="Unassembled WGS sequence"/>
</dbReference>
<dbReference type="Gene3D" id="3.40.50.1820">
    <property type="entry name" value="alpha/beta hydrolase"/>
    <property type="match status" value="1"/>
</dbReference>
<dbReference type="GeneID" id="829805"/>
<dbReference type="GO" id="GO:0003824">
    <property type="term" value="F:catalytic activity"/>
    <property type="evidence" value="ECO:0007669"/>
    <property type="project" value="InterPro"/>
</dbReference>
<dbReference type="Pfam" id="PF12697">
    <property type="entry name" value="Abhydrolase_6"/>
    <property type="match status" value="1"/>
</dbReference>
<evidence type="ECO:0000313" key="5">
    <source>
        <dbReference type="EMBL" id="VYS65090.1"/>
    </source>
</evidence>
<evidence type="ECO:0000259" key="1">
    <source>
        <dbReference type="Pfam" id="PF12697"/>
    </source>
</evidence>
<dbReference type="Proteomes" id="UP000516314">
    <property type="component" value="Chromosome 4"/>
</dbReference>
<protein>
    <submittedName>
        <fullName evidence="3">(thale cress) hypothetical protein</fullName>
    </submittedName>
</protein>
<proteinExistence type="predicted"/>
<dbReference type="EMBL" id="LR881469">
    <property type="protein sequence ID" value="CAD5330124.1"/>
    <property type="molecule type" value="Genomic_DNA"/>
</dbReference>
<evidence type="ECO:0000313" key="8">
    <source>
        <dbReference type="Proteomes" id="UP000516314"/>
    </source>
</evidence>
<evidence type="ECO:0000313" key="2">
    <source>
        <dbReference type="Araport" id="AT4G36530"/>
    </source>
</evidence>
<reference evidence="3 8" key="4">
    <citation type="submission" date="2020-09" db="EMBL/GenBank/DDBJ databases">
        <authorList>
            <person name="Ashkenazy H."/>
        </authorList>
    </citation>
    <scope>NUCLEOTIDE SEQUENCE [LARGE SCALE GENOMIC DNA]</scope>
    <source>
        <strain evidence="8">cv. Cdm-0</strain>
    </source>
</reference>